<evidence type="ECO:0000256" key="12">
    <source>
        <dbReference type="ARBA" id="ARBA00023316"/>
    </source>
</evidence>
<evidence type="ECO:0000259" key="15">
    <source>
        <dbReference type="Pfam" id="PF03717"/>
    </source>
</evidence>
<evidence type="ECO:0000256" key="10">
    <source>
        <dbReference type="ARBA" id="ARBA00022989"/>
    </source>
</evidence>
<evidence type="ECO:0000256" key="13">
    <source>
        <dbReference type="SAM" id="Phobius"/>
    </source>
</evidence>
<dbReference type="InterPro" id="IPR005311">
    <property type="entry name" value="PBP_dimer"/>
</dbReference>
<keyword evidence="7" id="KW-0378">Hydrolase</keyword>
<keyword evidence="12" id="KW-0961">Cell wall biogenesis/degradation</keyword>
<reference evidence="16 17" key="1">
    <citation type="journal article" date="2016" name="Nat. Commun.">
        <title>Thousands of microbial genomes shed light on interconnected biogeochemical processes in an aquifer system.</title>
        <authorList>
            <person name="Anantharaman K."/>
            <person name="Brown C.T."/>
            <person name="Hug L.A."/>
            <person name="Sharon I."/>
            <person name="Castelle C.J."/>
            <person name="Probst A.J."/>
            <person name="Thomas B.C."/>
            <person name="Singh A."/>
            <person name="Wilkins M.J."/>
            <person name="Karaoz U."/>
            <person name="Brodie E.L."/>
            <person name="Williams K.H."/>
            <person name="Hubbard S.S."/>
            <person name="Banfield J.F."/>
        </authorList>
    </citation>
    <scope>NUCLEOTIDE SEQUENCE [LARGE SCALE GENOMIC DNA]</scope>
</reference>
<dbReference type="EMBL" id="MEVI01000002">
    <property type="protein sequence ID" value="OGC55509.1"/>
    <property type="molecule type" value="Genomic_DNA"/>
</dbReference>
<evidence type="ECO:0000256" key="2">
    <source>
        <dbReference type="ARBA" id="ARBA00004236"/>
    </source>
</evidence>
<keyword evidence="8" id="KW-0133">Cell shape</keyword>
<evidence type="ECO:0000256" key="5">
    <source>
        <dbReference type="ARBA" id="ARBA00022670"/>
    </source>
</evidence>
<evidence type="ECO:0000256" key="7">
    <source>
        <dbReference type="ARBA" id="ARBA00022801"/>
    </source>
</evidence>
<dbReference type="InterPro" id="IPR012338">
    <property type="entry name" value="Beta-lactam/transpept-like"/>
</dbReference>
<gene>
    <name evidence="16" type="ORF">A3A78_00950</name>
</gene>
<name>A0A1F4VEC8_UNCKA</name>
<evidence type="ECO:0000256" key="9">
    <source>
        <dbReference type="ARBA" id="ARBA00022984"/>
    </source>
</evidence>
<dbReference type="InterPro" id="IPR017790">
    <property type="entry name" value="Penicillin-binding_protein_2"/>
</dbReference>
<dbReference type="Pfam" id="PF03717">
    <property type="entry name" value="PBP_dimer"/>
    <property type="match status" value="1"/>
</dbReference>
<comment type="caution">
    <text evidence="16">The sequence shown here is derived from an EMBL/GenBank/DDBJ whole genome shotgun (WGS) entry which is preliminary data.</text>
</comment>
<evidence type="ECO:0000256" key="6">
    <source>
        <dbReference type="ARBA" id="ARBA00022692"/>
    </source>
</evidence>
<dbReference type="GO" id="GO:0009252">
    <property type="term" value="P:peptidoglycan biosynthetic process"/>
    <property type="evidence" value="ECO:0007669"/>
    <property type="project" value="UniProtKB-KW"/>
</dbReference>
<protein>
    <submittedName>
        <fullName evidence="16">Penicillin-binding protein 2</fullName>
    </submittedName>
</protein>
<keyword evidence="5" id="KW-0645">Protease</keyword>
<dbReference type="InterPro" id="IPR050515">
    <property type="entry name" value="Beta-lactam/transpept"/>
</dbReference>
<organism evidence="16 17">
    <name type="scientific">candidate division WWE3 bacterium RIFCSPLOWO2_01_FULL_41_18</name>
    <dbReference type="NCBI Taxonomy" id="1802625"/>
    <lineage>
        <taxon>Bacteria</taxon>
        <taxon>Katanobacteria</taxon>
    </lineage>
</organism>
<evidence type="ECO:0000256" key="4">
    <source>
        <dbReference type="ARBA" id="ARBA00022519"/>
    </source>
</evidence>
<dbReference type="SUPFAM" id="SSF56519">
    <property type="entry name" value="Penicillin binding protein dimerisation domain"/>
    <property type="match status" value="1"/>
</dbReference>
<evidence type="ECO:0000256" key="1">
    <source>
        <dbReference type="ARBA" id="ARBA00004167"/>
    </source>
</evidence>
<dbReference type="GO" id="GO:0008360">
    <property type="term" value="P:regulation of cell shape"/>
    <property type="evidence" value="ECO:0007669"/>
    <property type="project" value="UniProtKB-KW"/>
</dbReference>
<keyword evidence="10 13" id="KW-1133">Transmembrane helix</keyword>
<evidence type="ECO:0000259" key="14">
    <source>
        <dbReference type="Pfam" id="PF00905"/>
    </source>
</evidence>
<dbReference type="PANTHER" id="PTHR30627">
    <property type="entry name" value="PEPTIDOGLYCAN D,D-TRANSPEPTIDASE"/>
    <property type="match status" value="1"/>
</dbReference>
<dbReference type="InterPro" id="IPR001460">
    <property type="entry name" value="PCN-bd_Tpept"/>
</dbReference>
<keyword evidence="6 13" id="KW-0812">Transmembrane</keyword>
<evidence type="ECO:0000313" key="16">
    <source>
        <dbReference type="EMBL" id="OGC55509.1"/>
    </source>
</evidence>
<proteinExistence type="predicted"/>
<dbReference type="GO" id="GO:0071972">
    <property type="term" value="F:peptidoglycan L,D-transpeptidase activity"/>
    <property type="evidence" value="ECO:0007669"/>
    <property type="project" value="TreeGrafter"/>
</dbReference>
<accession>A0A1F4VEC8</accession>
<dbReference type="GO" id="GO:0006508">
    <property type="term" value="P:proteolysis"/>
    <property type="evidence" value="ECO:0007669"/>
    <property type="project" value="UniProtKB-KW"/>
</dbReference>
<dbReference type="GO" id="GO:0009002">
    <property type="term" value="F:serine-type D-Ala-D-Ala carboxypeptidase activity"/>
    <property type="evidence" value="ECO:0007669"/>
    <property type="project" value="InterPro"/>
</dbReference>
<dbReference type="SUPFAM" id="SSF56601">
    <property type="entry name" value="beta-lactamase/transpeptidase-like"/>
    <property type="match status" value="1"/>
</dbReference>
<keyword evidence="11 13" id="KW-0472">Membrane</keyword>
<dbReference type="AlphaFoldDB" id="A0A1F4VEC8"/>
<feature type="transmembrane region" description="Helical" evidence="13">
    <location>
        <begin position="35"/>
        <end position="55"/>
    </location>
</feature>
<comment type="subcellular location">
    <subcellularLocation>
        <location evidence="2">Cell membrane</location>
    </subcellularLocation>
    <subcellularLocation>
        <location evidence="1">Membrane</location>
        <topology evidence="1">Single-pass membrane protein</topology>
    </subcellularLocation>
</comment>
<dbReference type="GO" id="GO:0071555">
    <property type="term" value="P:cell wall organization"/>
    <property type="evidence" value="ECO:0007669"/>
    <property type="project" value="UniProtKB-KW"/>
</dbReference>
<dbReference type="Proteomes" id="UP000176504">
    <property type="component" value="Unassembled WGS sequence"/>
</dbReference>
<dbReference type="GO" id="GO:0008658">
    <property type="term" value="F:penicillin binding"/>
    <property type="evidence" value="ECO:0007669"/>
    <property type="project" value="InterPro"/>
</dbReference>
<dbReference type="GO" id="GO:0005886">
    <property type="term" value="C:plasma membrane"/>
    <property type="evidence" value="ECO:0007669"/>
    <property type="project" value="UniProtKB-SubCell"/>
</dbReference>
<feature type="domain" description="Penicillin-binding protein transpeptidase" evidence="14">
    <location>
        <begin position="281"/>
        <end position="613"/>
    </location>
</feature>
<keyword evidence="4" id="KW-0997">Cell inner membrane</keyword>
<keyword evidence="9" id="KW-0573">Peptidoglycan synthesis</keyword>
<feature type="domain" description="Penicillin-binding protein dimerisation" evidence="15">
    <location>
        <begin position="80"/>
        <end position="231"/>
    </location>
</feature>
<dbReference type="Gene3D" id="3.40.710.10">
    <property type="entry name" value="DD-peptidase/beta-lactamase superfamily"/>
    <property type="match status" value="1"/>
</dbReference>
<dbReference type="Gene3D" id="3.90.1310.10">
    <property type="entry name" value="Penicillin-binding protein 2a (Domain 2)"/>
    <property type="match status" value="1"/>
</dbReference>
<keyword evidence="3" id="KW-1003">Cell membrane</keyword>
<dbReference type="Pfam" id="PF00905">
    <property type="entry name" value="Transpeptidase"/>
    <property type="match status" value="1"/>
</dbReference>
<evidence type="ECO:0000256" key="8">
    <source>
        <dbReference type="ARBA" id="ARBA00022960"/>
    </source>
</evidence>
<sequence>MIQFHEIERITPKRSKSIPKEVIRPAFLASSGWELVLPHLLFVFFMLLLVGRVFYLQVLEGDKNLSLSEGNSIRYSFLRAGRGVIYDRNREVVARNKPGFSIELNTVQCQNSCKDVVNEVSKLVEIDVGYANEQIEKGFTQVTVATNLSRDDIIKVEGRIGNLLGISTQVDPVREYLFPESFAHVLGFIGEGESGDKVGKSGIEKSYEKHLHGSPGSKIIQINSSGTFFTQIAEKTPGNGKGIYLNIDKGLQEVSFSVLKKAVDRKMPKVLNAKTDRATGGAVIATDPKTGGILAFASYPSFNPNLFSTGISDMEFEKLANDPNKPFFNRVVSATYPPGSTFKMVSALAALKSGVINEKSLVDCPGSIFVGGSFFRDWYSGGRGLIDVKRAIQISCDTFFYTVSGGYGVQKGMGIEYLSIEAKKLGFGKELGIDVEGEVKGLFPDPDWKKADRDEDWYLGDTYITSIGQGNILATPLQVNAMTAFFANKGKVYKPYLVKNIEGEPPIEPKLIIEETSDSYFINVVREGMKMVMIDGGTAYPFFDFELKHPDIELAGKTGTAEFGNPVEIGDKTHAWFTVFGPYDDPSIVLTVFLEGGGSGSTDAAPVAREILDYWFK</sequence>
<dbReference type="InterPro" id="IPR036138">
    <property type="entry name" value="PBP_dimer_sf"/>
</dbReference>
<dbReference type="NCBIfam" id="TIGR03423">
    <property type="entry name" value="pbp2_mrdA"/>
    <property type="match status" value="1"/>
</dbReference>
<dbReference type="PANTHER" id="PTHR30627:SF2">
    <property type="entry name" value="PEPTIDOGLYCAN D,D-TRANSPEPTIDASE MRDA"/>
    <property type="match status" value="1"/>
</dbReference>
<evidence type="ECO:0000256" key="11">
    <source>
        <dbReference type="ARBA" id="ARBA00023136"/>
    </source>
</evidence>
<evidence type="ECO:0000313" key="17">
    <source>
        <dbReference type="Proteomes" id="UP000176504"/>
    </source>
</evidence>
<evidence type="ECO:0000256" key="3">
    <source>
        <dbReference type="ARBA" id="ARBA00022475"/>
    </source>
</evidence>